<dbReference type="GO" id="GO:0006749">
    <property type="term" value="P:glutathione metabolic process"/>
    <property type="evidence" value="ECO:0007669"/>
    <property type="project" value="TreeGrafter"/>
</dbReference>
<dbReference type="EMBL" id="CENE01000001">
    <property type="protein sequence ID" value="CEQ38645.1"/>
    <property type="molecule type" value="Genomic_DNA"/>
</dbReference>
<proteinExistence type="inferred from homology"/>
<comment type="similarity">
    <text evidence="1">Belongs to the GST superfamily. Kappa family.</text>
</comment>
<evidence type="ECO:0000256" key="5">
    <source>
        <dbReference type="ARBA" id="ARBA00073833"/>
    </source>
</evidence>
<dbReference type="FunFam" id="3.40.30.10:FF:000096">
    <property type="entry name" value="Glutathione S-transferase kappa"/>
    <property type="match status" value="1"/>
</dbReference>
<evidence type="ECO:0000313" key="9">
    <source>
        <dbReference type="Proteomes" id="UP000243876"/>
    </source>
</evidence>
<dbReference type="GO" id="GO:0005777">
    <property type="term" value="C:peroxisome"/>
    <property type="evidence" value="ECO:0007669"/>
    <property type="project" value="TreeGrafter"/>
</dbReference>
<gene>
    <name evidence="8" type="primary">SPOSA6832_00095</name>
</gene>
<evidence type="ECO:0000256" key="1">
    <source>
        <dbReference type="ARBA" id="ARBA00006494"/>
    </source>
</evidence>
<evidence type="ECO:0000256" key="6">
    <source>
        <dbReference type="ARBA" id="ARBA00083519"/>
    </source>
</evidence>
<dbReference type="AlphaFoldDB" id="A0A0D6EGG9"/>
<dbReference type="PANTHER" id="PTHR42943">
    <property type="entry name" value="GLUTATHIONE S-TRANSFERASE KAPPA"/>
    <property type="match status" value="1"/>
</dbReference>
<feature type="domain" description="DSBA-like thioredoxin" evidence="7">
    <location>
        <begin position="42"/>
        <end position="232"/>
    </location>
</feature>
<keyword evidence="3" id="KW-0808">Transferase</keyword>
<dbReference type="GO" id="GO:0004364">
    <property type="term" value="F:glutathione transferase activity"/>
    <property type="evidence" value="ECO:0007669"/>
    <property type="project" value="UniProtKB-EC"/>
</dbReference>
<comment type="catalytic activity">
    <reaction evidence="4">
        <text>RX + glutathione = an S-substituted glutathione + a halide anion + H(+)</text>
        <dbReference type="Rhea" id="RHEA:16437"/>
        <dbReference type="ChEBI" id="CHEBI:15378"/>
        <dbReference type="ChEBI" id="CHEBI:16042"/>
        <dbReference type="ChEBI" id="CHEBI:17792"/>
        <dbReference type="ChEBI" id="CHEBI:57925"/>
        <dbReference type="ChEBI" id="CHEBI:90779"/>
        <dbReference type="EC" id="2.5.1.18"/>
    </reaction>
</comment>
<evidence type="ECO:0000259" key="7">
    <source>
        <dbReference type="Pfam" id="PF01323"/>
    </source>
</evidence>
<organism evidence="8 9">
    <name type="scientific">Sporidiobolus salmonicolor</name>
    <name type="common">Yeast-like fungus</name>
    <name type="synonym">Sporobolomyces salmonicolor</name>
    <dbReference type="NCBI Taxonomy" id="5005"/>
    <lineage>
        <taxon>Eukaryota</taxon>
        <taxon>Fungi</taxon>
        <taxon>Dikarya</taxon>
        <taxon>Basidiomycota</taxon>
        <taxon>Pucciniomycotina</taxon>
        <taxon>Microbotryomycetes</taxon>
        <taxon>Sporidiobolales</taxon>
        <taxon>Sporidiobolaceae</taxon>
        <taxon>Sporobolomyces</taxon>
    </lineage>
</organism>
<protein>
    <recommendedName>
        <fullName evidence="5">Glutathione S-transferase kappa 1</fullName>
        <ecNumber evidence="2">2.5.1.18</ecNumber>
    </recommendedName>
    <alternativeName>
        <fullName evidence="6">GST class-kappa</fullName>
    </alternativeName>
</protein>
<keyword evidence="9" id="KW-1185">Reference proteome</keyword>
<dbReference type="Proteomes" id="UP000243876">
    <property type="component" value="Unassembled WGS sequence"/>
</dbReference>
<evidence type="ECO:0000256" key="2">
    <source>
        <dbReference type="ARBA" id="ARBA00012452"/>
    </source>
</evidence>
<accession>A0A0D6EGG9</accession>
<dbReference type="Gene3D" id="3.40.30.10">
    <property type="entry name" value="Glutaredoxin"/>
    <property type="match status" value="1"/>
</dbReference>
<sequence>MTRISFYYDVVSPWSLLAYHGEPSTMAPIELASAETTLPRRPVLKRYREPWGMKLELKPTFLGGVMHASGNQPPLNVKNKGKWMNESDLPLTAEWMHVSGSPYKFPSTFPVNTMHCMRFLRAIEHKAPEKLEQATDLFLQLIWNPSEGRSADDATKPESLAQAVRSSSLFSEREVDTLLAYANSAENKDRLKQDATTLVEEGGAFGFPWMVVEREDGLKRSFFGSDRFEVMAFWLGKEWSGPLAQSGRARL</sequence>
<reference evidence="9" key="1">
    <citation type="submission" date="2015-02" db="EMBL/GenBank/DDBJ databases">
        <authorList>
            <person name="Gon?alves P."/>
        </authorList>
    </citation>
    <scope>NUCLEOTIDE SEQUENCE [LARGE SCALE GENOMIC DNA]</scope>
</reference>
<evidence type="ECO:0000313" key="8">
    <source>
        <dbReference type="EMBL" id="CEQ38645.1"/>
    </source>
</evidence>
<dbReference type="InterPro" id="IPR036249">
    <property type="entry name" value="Thioredoxin-like_sf"/>
</dbReference>
<dbReference type="EC" id="2.5.1.18" evidence="2"/>
<dbReference type="PANTHER" id="PTHR42943:SF2">
    <property type="entry name" value="GLUTATHIONE S-TRANSFERASE KAPPA 1"/>
    <property type="match status" value="1"/>
</dbReference>
<evidence type="ECO:0000256" key="4">
    <source>
        <dbReference type="ARBA" id="ARBA00047960"/>
    </source>
</evidence>
<feature type="non-terminal residue" evidence="8">
    <location>
        <position position="1"/>
    </location>
</feature>
<dbReference type="GO" id="GO:0005739">
    <property type="term" value="C:mitochondrion"/>
    <property type="evidence" value="ECO:0007669"/>
    <property type="project" value="TreeGrafter"/>
</dbReference>
<evidence type="ECO:0000256" key="3">
    <source>
        <dbReference type="ARBA" id="ARBA00022679"/>
    </source>
</evidence>
<dbReference type="Pfam" id="PF01323">
    <property type="entry name" value="DSBA"/>
    <property type="match status" value="1"/>
</dbReference>
<dbReference type="InterPro" id="IPR001853">
    <property type="entry name" value="DSBA-like_thioredoxin_dom"/>
</dbReference>
<dbReference type="GO" id="GO:0004602">
    <property type="term" value="F:glutathione peroxidase activity"/>
    <property type="evidence" value="ECO:0007669"/>
    <property type="project" value="TreeGrafter"/>
</dbReference>
<dbReference type="OrthoDB" id="4664297at2759"/>
<dbReference type="SUPFAM" id="SSF52833">
    <property type="entry name" value="Thioredoxin-like"/>
    <property type="match status" value="1"/>
</dbReference>
<dbReference type="InterPro" id="IPR051924">
    <property type="entry name" value="GST_Kappa/NadH"/>
</dbReference>
<name>A0A0D6EGG9_SPOSA</name>